<comment type="caution">
    <text evidence="2">The sequence shown here is derived from an EMBL/GenBank/DDBJ whole genome shotgun (WGS) entry which is preliminary data.</text>
</comment>
<feature type="compositionally biased region" description="Low complexity" evidence="1">
    <location>
        <begin position="244"/>
        <end position="257"/>
    </location>
</feature>
<feature type="compositionally biased region" description="Low complexity" evidence="1">
    <location>
        <begin position="264"/>
        <end position="279"/>
    </location>
</feature>
<sequence length="279" mass="31177">MAVENNFYDFSSSKQRANILFYVLRTIDMILDSCGLTGRFAINVTDPNNPVLILNSDIPTDKVKRQDLDLHPFNASGIFKAGDKNYSGIVRIIDNSFLLYYDSSNVNFDLIIDYMMMIDYRITNVFNINTHIVKPVTQGLSYNIYGYVYYEGFLNIYREAATSNNISSFLSTLFRQFGNTSVITQNGSTKTFEVSFSDGVFEILTSSSVQLGYLFVELFLPEATRPPRIPSPGKVTKNANDLGNNQSQQQKKAAQSQRNESSVTQSDSATATPSATPPT</sequence>
<organism evidence="2">
    <name type="scientific">viral metagenome</name>
    <dbReference type="NCBI Taxonomy" id="1070528"/>
    <lineage>
        <taxon>unclassified sequences</taxon>
        <taxon>metagenomes</taxon>
        <taxon>organismal metagenomes</taxon>
    </lineage>
</organism>
<name>A0A2V0RIW6_9ZZZZ</name>
<accession>A0A2V0RIW6</accession>
<dbReference type="EMBL" id="BDQD01000181">
    <property type="protein sequence ID" value="GBH22748.1"/>
    <property type="molecule type" value="Genomic_RNA"/>
</dbReference>
<evidence type="ECO:0000256" key="1">
    <source>
        <dbReference type="SAM" id="MobiDB-lite"/>
    </source>
</evidence>
<evidence type="ECO:0000313" key="2">
    <source>
        <dbReference type="EMBL" id="GBH22748.1"/>
    </source>
</evidence>
<reference evidence="2" key="1">
    <citation type="submission" date="2017-04" db="EMBL/GenBank/DDBJ databases">
        <title>Unveiling RNA virosphere associated with marine microorganisms.</title>
        <authorList>
            <person name="Urayama S."/>
            <person name="Takaki Y."/>
            <person name="Nishi S."/>
            <person name="Yoshida Y."/>
            <person name="Deguchi S."/>
            <person name="Takai K."/>
            <person name="Nunoura T."/>
        </authorList>
    </citation>
    <scope>NUCLEOTIDE SEQUENCE</scope>
</reference>
<feature type="region of interest" description="Disordered" evidence="1">
    <location>
        <begin position="226"/>
        <end position="279"/>
    </location>
</feature>
<protein>
    <submittedName>
        <fullName evidence="2">Uncharacterized protein</fullName>
    </submittedName>
</protein>
<dbReference type="AlphaFoldDB" id="A0A2V0RIW6"/>
<proteinExistence type="predicted"/>